<feature type="region of interest" description="Disordered" evidence="10">
    <location>
        <begin position="198"/>
        <end position="218"/>
    </location>
</feature>
<accession>A0AAD7YTK4</accession>
<dbReference type="InterPro" id="IPR050430">
    <property type="entry name" value="Peptidase_S1"/>
</dbReference>
<dbReference type="InterPro" id="IPR009003">
    <property type="entry name" value="Peptidase_S1_PA"/>
</dbReference>
<comment type="function">
    <text evidence="8">Fibrinolytic activity; shows preferential cleavage of Arg-Gly bonds in all three fibrinogen chains. Contact with the caterpillars causes severe bleeding, due the anticoagulant effect of the protein.</text>
</comment>
<dbReference type="SUPFAM" id="SSF50494">
    <property type="entry name" value="Trypsin-like serine proteases"/>
    <property type="match status" value="1"/>
</dbReference>
<evidence type="ECO:0000256" key="8">
    <source>
        <dbReference type="ARBA" id="ARBA00055534"/>
    </source>
</evidence>
<evidence type="ECO:0000313" key="12">
    <source>
        <dbReference type="EMBL" id="KAJ8726599.1"/>
    </source>
</evidence>
<dbReference type="PROSITE" id="PS50240">
    <property type="entry name" value="TRYPSIN_DOM"/>
    <property type="match status" value="1"/>
</dbReference>
<dbReference type="GO" id="GO:0004252">
    <property type="term" value="F:serine-type endopeptidase activity"/>
    <property type="evidence" value="ECO:0007669"/>
    <property type="project" value="InterPro"/>
</dbReference>
<dbReference type="InterPro" id="IPR001254">
    <property type="entry name" value="Trypsin_dom"/>
</dbReference>
<keyword evidence="9" id="KW-1205">Fibrinolytic toxin</keyword>
<dbReference type="PROSITE" id="PS00134">
    <property type="entry name" value="TRYPSIN_HIS"/>
    <property type="match status" value="1"/>
</dbReference>
<dbReference type="PANTHER" id="PTHR24276:SF98">
    <property type="entry name" value="FI18310P1-RELATED"/>
    <property type="match status" value="1"/>
</dbReference>
<evidence type="ECO:0000256" key="6">
    <source>
        <dbReference type="ARBA" id="ARBA00023157"/>
    </source>
</evidence>
<dbReference type="SMART" id="SM00020">
    <property type="entry name" value="Tryp_SPc"/>
    <property type="match status" value="1"/>
</dbReference>
<comment type="subcellular location">
    <subcellularLocation>
        <location evidence="1">Secreted</location>
        <location evidence="1">Extracellular space</location>
    </subcellularLocation>
</comment>
<dbReference type="Gene3D" id="2.40.10.10">
    <property type="entry name" value="Trypsin-like serine proteases"/>
    <property type="match status" value="1"/>
</dbReference>
<dbReference type="InterPro" id="IPR043504">
    <property type="entry name" value="Peptidase_S1_PA_chymotrypsin"/>
</dbReference>
<evidence type="ECO:0000256" key="1">
    <source>
        <dbReference type="ARBA" id="ARBA00004239"/>
    </source>
</evidence>
<feature type="domain" description="Peptidase S1" evidence="11">
    <location>
        <begin position="37"/>
        <end position="218"/>
    </location>
</feature>
<proteinExistence type="predicted"/>
<evidence type="ECO:0000256" key="3">
    <source>
        <dbReference type="ARBA" id="ARBA00022670"/>
    </source>
</evidence>
<dbReference type="InterPro" id="IPR018114">
    <property type="entry name" value="TRYPSIN_HIS"/>
</dbReference>
<evidence type="ECO:0000256" key="4">
    <source>
        <dbReference type="ARBA" id="ARBA00022801"/>
    </source>
</evidence>
<dbReference type="PANTHER" id="PTHR24276">
    <property type="entry name" value="POLYSERASE-RELATED"/>
    <property type="match status" value="1"/>
</dbReference>
<protein>
    <recommendedName>
        <fullName evidence="11">Peptidase S1 domain-containing protein</fullName>
    </recommendedName>
</protein>
<dbReference type="GO" id="GO:0005576">
    <property type="term" value="C:extracellular region"/>
    <property type="evidence" value="ECO:0007669"/>
    <property type="project" value="UniProtKB-SubCell"/>
</dbReference>
<dbReference type="Proteomes" id="UP001231518">
    <property type="component" value="Chromosome 10"/>
</dbReference>
<keyword evidence="13" id="KW-1185">Reference proteome</keyword>
<dbReference type="EMBL" id="JARGEI010000009">
    <property type="protein sequence ID" value="KAJ8726599.1"/>
    <property type="molecule type" value="Genomic_DNA"/>
</dbReference>
<feature type="compositionally biased region" description="Basic and acidic residues" evidence="10">
    <location>
        <begin position="209"/>
        <end position="218"/>
    </location>
</feature>
<evidence type="ECO:0000256" key="10">
    <source>
        <dbReference type="SAM" id="MobiDB-lite"/>
    </source>
</evidence>
<sequence length="218" mass="24378">MQSERLSLRKAVRIIEVRFLGIMCLISCVQCQLEPFVAGGNFAAISNFPHAAFMSFHCYGDDQIMIQWICGASILNQELTLTAGHCLSGCNRNSTIIVSVGSSNRNQGVEVTVHSFFMHPDYNEVLSSNDIGLVRLNTMIHFNENVKRVMLMQNPPYFEKAQVAGWGLINEIEQISTNQLKYAEQIVMSGEDCQKYLPNPPKGTICGDSRNESDYSTQ</sequence>
<keyword evidence="3" id="KW-0645">Protease</keyword>
<evidence type="ECO:0000313" key="13">
    <source>
        <dbReference type="Proteomes" id="UP001231518"/>
    </source>
</evidence>
<keyword evidence="7" id="KW-1199">Hemostasis impairing toxin</keyword>
<evidence type="ECO:0000256" key="7">
    <source>
        <dbReference type="ARBA" id="ARBA00023240"/>
    </source>
</evidence>
<dbReference type="FunFam" id="2.40.10.10:FF:000068">
    <property type="entry name" value="transmembrane protease serine 2"/>
    <property type="match status" value="1"/>
</dbReference>
<reference evidence="12" key="1">
    <citation type="submission" date="2023-03" db="EMBL/GenBank/DDBJ databases">
        <title>Chromosome-level genomes of two armyworms, Mythimna separata and Mythimna loreyi, provide insights into the biosynthesis and reception of sex pheromones.</title>
        <authorList>
            <person name="Zhao H."/>
        </authorList>
    </citation>
    <scope>NUCLEOTIDE SEQUENCE</scope>
    <source>
        <strain evidence="12">BeijingLab</strain>
        <tissue evidence="12">Pupa</tissue>
    </source>
</reference>
<keyword evidence="6" id="KW-1015">Disulfide bond</keyword>
<organism evidence="12 13">
    <name type="scientific">Mythimna separata</name>
    <name type="common">Oriental armyworm</name>
    <name type="synonym">Pseudaletia separata</name>
    <dbReference type="NCBI Taxonomy" id="271217"/>
    <lineage>
        <taxon>Eukaryota</taxon>
        <taxon>Metazoa</taxon>
        <taxon>Ecdysozoa</taxon>
        <taxon>Arthropoda</taxon>
        <taxon>Hexapoda</taxon>
        <taxon>Insecta</taxon>
        <taxon>Pterygota</taxon>
        <taxon>Neoptera</taxon>
        <taxon>Endopterygota</taxon>
        <taxon>Lepidoptera</taxon>
        <taxon>Glossata</taxon>
        <taxon>Ditrysia</taxon>
        <taxon>Noctuoidea</taxon>
        <taxon>Noctuidae</taxon>
        <taxon>Noctuinae</taxon>
        <taxon>Hadenini</taxon>
        <taxon>Mythimna</taxon>
    </lineage>
</organism>
<gene>
    <name evidence="12" type="ORF">PYW07_001297</name>
</gene>
<keyword evidence="2" id="KW-0800">Toxin</keyword>
<keyword evidence="5" id="KW-0720">Serine protease</keyword>
<dbReference type="GO" id="GO:0006508">
    <property type="term" value="P:proteolysis"/>
    <property type="evidence" value="ECO:0007669"/>
    <property type="project" value="UniProtKB-KW"/>
</dbReference>
<dbReference type="GO" id="GO:0090729">
    <property type="term" value="F:toxin activity"/>
    <property type="evidence" value="ECO:0007669"/>
    <property type="project" value="UniProtKB-KW"/>
</dbReference>
<name>A0AAD7YTK4_MYTSE</name>
<dbReference type="AlphaFoldDB" id="A0AAD7YTK4"/>
<evidence type="ECO:0000256" key="2">
    <source>
        <dbReference type="ARBA" id="ARBA00022656"/>
    </source>
</evidence>
<evidence type="ECO:0000256" key="9">
    <source>
        <dbReference type="ARBA" id="ARBA00084094"/>
    </source>
</evidence>
<evidence type="ECO:0000256" key="5">
    <source>
        <dbReference type="ARBA" id="ARBA00022825"/>
    </source>
</evidence>
<evidence type="ECO:0000259" key="11">
    <source>
        <dbReference type="PROSITE" id="PS50240"/>
    </source>
</evidence>
<dbReference type="Pfam" id="PF00089">
    <property type="entry name" value="Trypsin"/>
    <property type="match status" value="1"/>
</dbReference>
<keyword evidence="4" id="KW-0378">Hydrolase</keyword>
<comment type="caution">
    <text evidence="12">The sequence shown here is derived from an EMBL/GenBank/DDBJ whole genome shotgun (WGS) entry which is preliminary data.</text>
</comment>